<evidence type="ECO:0000313" key="2">
    <source>
        <dbReference type="Proteomes" id="UP000292452"/>
    </source>
</evidence>
<dbReference type="Proteomes" id="UP000292452">
    <property type="component" value="Unassembled WGS sequence"/>
</dbReference>
<evidence type="ECO:0000313" key="1">
    <source>
        <dbReference type="EMBL" id="TBO57032.1"/>
    </source>
</evidence>
<dbReference type="RefSeq" id="WP_131124910.1">
    <property type="nucleotide sequence ID" value="NZ_SIXH01000266.1"/>
</dbReference>
<proteinExistence type="predicted"/>
<accession>A0A4Q9HQ42</accession>
<reference evidence="1 2" key="1">
    <citation type="submission" date="2019-02" db="EMBL/GenBank/DDBJ databases">
        <title>Draft Genome Sequence of Streptomyces sp. AM-2504, identified by 16S rRNA comparative analysis as a Streptomyces Kasugaensis strain.</title>
        <authorList>
            <person name="Napolioni V."/>
            <person name="Giuliodori A.M."/>
            <person name="Spurio R."/>
            <person name="Fabbretti A."/>
        </authorList>
    </citation>
    <scope>NUCLEOTIDE SEQUENCE [LARGE SCALE GENOMIC DNA]</scope>
    <source>
        <strain evidence="1 2">AM-2504</strain>
    </source>
</reference>
<dbReference type="AlphaFoldDB" id="A0A4Q9HQ42"/>
<comment type="caution">
    <text evidence="1">The sequence shown here is derived from an EMBL/GenBank/DDBJ whole genome shotgun (WGS) entry which is preliminary data.</text>
</comment>
<organism evidence="1 2">
    <name type="scientific">Streptomyces kasugaensis</name>
    <dbReference type="NCBI Taxonomy" id="1946"/>
    <lineage>
        <taxon>Bacteria</taxon>
        <taxon>Bacillati</taxon>
        <taxon>Actinomycetota</taxon>
        <taxon>Actinomycetes</taxon>
        <taxon>Kitasatosporales</taxon>
        <taxon>Streptomycetaceae</taxon>
        <taxon>Streptomyces</taxon>
    </lineage>
</organism>
<keyword evidence="2" id="KW-1185">Reference proteome</keyword>
<dbReference type="EMBL" id="SIXH01000266">
    <property type="protein sequence ID" value="TBO57032.1"/>
    <property type="molecule type" value="Genomic_DNA"/>
</dbReference>
<name>A0A4Q9HQ42_STRKA</name>
<protein>
    <submittedName>
        <fullName evidence="1">Protein kilB</fullName>
    </submittedName>
</protein>
<gene>
    <name evidence="1" type="ORF">EYS09_24845</name>
</gene>
<sequence length="159" mass="16793">MRSSVTAVIGTLLGSITTYGRQQRTARTRRTEVRTTTRQYEDTRQQLTTAVTDFIDAVGDHRMAACHCEGLRLLDGGGGPAWRDAKARSRTTCAAITAPLTTVTVLAPALAGVAAEAATATYALPGAPNTEALDTLREDAMAAWLRFIAAAEDAGHFGA</sequence>